<evidence type="ECO:0000256" key="1">
    <source>
        <dbReference type="SAM" id="MobiDB-lite"/>
    </source>
</evidence>
<dbReference type="EMBL" id="JBHMFI010000001">
    <property type="protein sequence ID" value="MFB9071971.1"/>
    <property type="molecule type" value="Genomic_DNA"/>
</dbReference>
<evidence type="ECO:0000313" key="3">
    <source>
        <dbReference type="Proteomes" id="UP001589575"/>
    </source>
</evidence>
<proteinExistence type="predicted"/>
<reference evidence="2 3" key="1">
    <citation type="submission" date="2024-09" db="EMBL/GenBank/DDBJ databases">
        <authorList>
            <person name="Sun Q."/>
            <person name="Mori K."/>
        </authorList>
    </citation>
    <scope>NUCLEOTIDE SEQUENCE [LARGE SCALE GENOMIC DNA]</scope>
    <source>
        <strain evidence="2 3">CCM 7609</strain>
    </source>
</reference>
<feature type="region of interest" description="Disordered" evidence="1">
    <location>
        <begin position="25"/>
        <end position="65"/>
    </location>
</feature>
<sequence>MPALPGAAWTSWTSGSSCRARMMACSRPPEPRTRIFTVPKPRPSGPSRRACVRPARPHRSVRWAP</sequence>
<evidence type="ECO:0000313" key="2">
    <source>
        <dbReference type="EMBL" id="MFB9071971.1"/>
    </source>
</evidence>
<gene>
    <name evidence="2" type="ORF">ACFFX0_12450</name>
</gene>
<name>A0ABV5FZ60_9MICC</name>
<comment type="caution">
    <text evidence="2">The sequence shown here is derived from an EMBL/GenBank/DDBJ whole genome shotgun (WGS) entry which is preliminary data.</text>
</comment>
<dbReference type="Proteomes" id="UP001589575">
    <property type="component" value="Unassembled WGS sequence"/>
</dbReference>
<organism evidence="2 3">
    <name type="scientific">Citricoccus parietis</name>
    <dbReference type="NCBI Taxonomy" id="592307"/>
    <lineage>
        <taxon>Bacteria</taxon>
        <taxon>Bacillati</taxon>
        <taxon>Actinomycetota</taxon>
        <taxon>Actinomycetes</taxon>
        <taxon>Micrococcales</taxon>
        <taxon>Micrococcaceae</taxon>
        <taxon>Citricoccus</taxon>
    </lineage>
</organism>
<keyword evidence="3" id="KW-1185">Reference proteome</keyword>
<accession>A0ABV5FZ60</accession>
<feature type="compositionally biased region" description="Basic residues" evidence="1">
    <location>
        <begin position="55"/>
        <end position="65"/>
    </location>
</feature>
<protein>
    <submittedName>
        <fullName evidence="2">Uncharacterized protein</fullName>
    </submittedName>
</protein>